<evidence type="ECO:0000256" key="4">
    <source>
        <dbReference type="ARBA" id="ARBA00012173"/>
    </source>
</evidence>
<evidence type="ECO:0000313" key="13">
    <source>
        <dbReference type="Proteomes" id="UP001060771"/>
    </source>
</evidence>
<evidence type="ECO:0000256" key="6">
    <source>
        <dbReference type="ARBA" id="ARBA00022642"/>
    </source>
</evidence>
<dbReference type="InterPro" id="IPR037099">
    <property type="entry name" value="Fum_R/Succ_DH_flav-like_C_sf"/>
</dbReference>
<feature type="domain" description="FAD-dependent oxidoreductase 2 FAD-binding" evidence="10">
    <location>
        <begin position="7"/>
        <end position="357"/>
    </location>
</feature>
<dbReference type="InterPro" id="IPR003953">
    <property type="entry name" value="FAD-dep_OxRdtase_2_FAD-bd"/>
</dbReference>
<dbReference type="PRINTS" id="PR00368">
    <property type="entry name" value="FADPNR"/>
</dbReference>
<dbReference type="Gene3D" id="3.50.50.60">
    <property type="entry name" value="FAD/NAD(P)-binding domain"/>
    <property type="match status" value="1"/>
</dbReference>
<dbReference type="PANTHER" id="PTHR42716:SF2">
    <property type="entry name" value="L-ASPARTATE OXIDASE, CHLOROPLASTIC"/>
    <property type="match status" value="1"/>
</dbReference>
<evidence type="ECO:0000256" key="1">
    <source>
        <dbReference type="ARBA" id="ARBA00001974"/>
    </source>
</evidence>
<dbReference type="Gene3D" id="1.20.58.100">
    <property type="entry name" value="Fumarate reductase/succinate dehydrogenase flavoprotein-like, C-terminal domain"/>
    <property type="match status" value="1"/>
</dbReference>
<dbReference type="PANTHER" id="PTHR42716">
    <property type="entry name" value="L-ASPARTATE OXIDASE"/>
    <property type="match status" value="1"/>
</dbReference>
<accession>A0ABM8BJ35</accession>
<evidence type="ECO:0000256" key="3">
    <source>
        <dbReference type="ARBA" id="ARBA00008562"/>
    </source>
</evidence>
<dbReference type="InterPro" id="IPR027477">
    <property type="entry name" value="Succ_DH/fumarate_Rdtase_cat_sf"/>
</dbReference>
<dbReference type="InterPro" id="IPR005288">
    <property type="entry name" value="NadB"/>
</dbReference>
<evidence type="ECO:0000256" key="7">
    <source>
        <dbReference type="ARBA" id="ARBA00022827"/>
    </source>
</evidence>
<dbReference type="Proteomes" id="UP001060771">
    <property type="component" value="Chromosome"/>
</dbReference>
<keyword evidence="8" id="KW-0560">Oxidoreductase</keyword>
<evidence type="ECO:0000256" key="9">
    <source>
        <dbReference type="ARBA" id="ARBA00030386"/>
    </source>
</evidence>
<evidence type="ECO:0000256" key="5">
    <source>
        <dbReference type="ARBA" id="ARBA00022630"/>
    </source>
</evidence>
<evidence type="ECO:0000259" key="11">
    <source>
        <dbReference type="Pfam" id="PF02910"/>
    </source>
</evidence>
<dbReference type="Gene3D" id="3.90.700.10">
    <property type="entry name" value="Succinate dehydrogenase/fumarate reductase flavoprotein, catalytic domain"/>
    <property type="match status" value="1"/>
</dbReference>
<dbReference type="SUPFAM" id="SSF51905">
    <property type="entry name" value="FAD/NAD(P)-binding domain"/>
    <property type="match status" value="1"/>
</dbReference>
<evidence type="ECO:0000256" key="8">
    <source>
        <dbReference type="ARBA" id="ARBA00023002"/>
    </source>
</evidence>
<keyword evidence="5" id="KW-0285">Flavoprotein</keyword>
<keyword evidence="6" id="KW-0662">Pyridine nucleotide biosynthesis</keyword>
<dbReference type="Pfam" id="PF02910">
    <property type="entry name" value="Succ_DH_flav_C"/>
    <property type="match status" value="1"/>
</dbReference>
<evidence type="ECO:0000313" key="12">
    <source>
        <dbReference type="EMBL" id="BDR90976.1"/>
    </source>
</evidence>
<feature type="domain" description="Fumarate reductase/succinate dehydrogenase flavoprotein-like C-terminal" evidence="11">
    <location>
        <begin position="439"/>
        <end position="475"/>
    </location>
</feature>
<sequence length="483" mass="53651">MRLLIYIVGNGIAGLSAAIALRRAGYDVTVITKGSRGGSSFISKGGIAAATSIDDSPQLHAEDTLKVGDGLCDMEAVRYFTSEAPVIIGELTKMGFKFDSDLRLEGGHSRRRVHHKADETGRVLTEFLLRRAVELGINIAEDELVALQVKDGIVRGFTTRNHGTMGNVDYLVLATGGYAYLWQYTSNPPTNTGDGIAIAFRVGAVASDMEFVQFHPTITTLDGETMLLTETLRGEGARVVNEFGERFAFKYHERGELAPRDVLSRTIYMELMNGHRVYMDLSSIEDFERKFPGVSDFLRRHRLSSKDRVPIYPGAHFTIGGLRVNVRGETNIRGLYAIGEVADTGLHGANRLASNSLLEALVMGFNLPRYLGEPWDGPRLDDGSLVTVKLRDHGPIMGIDEVRRVNWEYVGILRSGDGLRKAVELYERVNTTINSRESNAVLVSYLTAYVALLRTESRGTHYRVDYPDKDINWRRRIYLGVIS</sequence>
<keyword evidence="13" id="KW-1185">Reference proteome</keyword>
<dbReference type="EMBL" id="AP026830">
    <property type="protein sequence ID" value="BDR90976.1"/>
    <property type="molecule type" value="Genomic_DNA"/>
</dbReference>
<organism evidence="12 13">
    <name type="scientific">Vulcanisaeta souniana JCM 11219</name>
    <dbReference type="NCBI Taxonomy" id="1293586"/>
    <lineage>
        <taxon>Archaea</taxon>
        <taxon>Thermoproteota</taxon>
        <taxon>Thermoprotei</taxon>
        <taxon>Thermoproteales</taxon>
        <taxon>Thermoproteaceae</taxon>
        <taxon>Vulcanisaeta</taxon>
    </lineage>
</organism>
<dbReference type="Pfam" id="PF00890">
    <property type="entry name" value="FAD_binding_2"/>
    <property type="match status" value="1"/>
</dbReference>
<gene>
    <name evidence="12" type="ORF">Vsou_00690</name>
</gene>
<reference evidence="13" key="1">
    <citation type="submission" date="2022-09" db="EMBL/GenBank/DDBJ databases">
        <title>Complete genome sequence of Vulcanisaeta souniana.</title>
        <authorList>
            <person name="Kato S."/>
            <person name="Itoh T."/>
            <person name="Ohkuma M."/>
        </authorList>
    </citation>
    <scope>NUCLEOTIDE SEQUENCE [LARGE SCALE GENOMIC DNA]</scope>
    <source>
        <strain evidence="13">JCM 11219</strain>
    </source>
</reference>
<dbReference type="EC" id="1.4.3.16" evidence="4"/>
<comment type="similarity">
    <text evidence="3">Belongs to the FAD-dependent oxidoreductase 2 family. NadB subfamily.</text>
</comment>
<evidence type="ECO:0000256" key="2">
    <source>
        <dbReference type="ARBA" id="ARBA00004950"/>
    </source>
</evidence>
<dbReference type="InterPro" id="IPR015939">
    <property type="entry name" value="Fum_Rdtase/Succ_DH_flav-like_C"/>
</dbReference>
<comment type="pathway">
    <text evidence="2">Cofactor biosynthesis; NAD(+) biosynthesis; iminoaspartate from L-aspartate (oxidase route): step 1/1.</text>
</comment>
<dbReference type="SUPFAM" id="SSF46977">
    <property type="entry name" value="Succinate dehydrogenase/fumarate reductase flavoprotein C-terminal domain"/>
    <property type="match status" value="1"/>
</dbReference>
<protein>
    <recommendedName>
        <fullName evidence="4">L-aspartate oxidase</fullName>
        <ecNumber evidence="4">1.4.3.16</ecNumber>
    </recommendedName>
    <alternativeName>
        <fullName evidence="9">Quinolinate synthase B</fullName>
    </alternativeName>
</protein>
<proteinExistence type="inferred from homology"/>
<comment type="cofactor">
    <cofactor evidence="1">
        <name>FAD</name>
        <dbReference type="ChEBI" id="CHEBI:57692"/>
    </cofactor>
</comment>
<evidence type="ECO:0000259" key="10">
    <source>
        <dbReference type="Pfam" id="PF00890"/>
    </source>
</evidence>
<dbReference type="SUPFAM" id="SSF56425">
    <property type="entry name" value="Succinate dehydrogenase/fumarate reductase flavoprotein, catalytic domain"/>
    <property type="match status" value="1"/>
</dbReference>
<name>A0ABM8BJ35_9CREN</name>
<dbReference type="InterPro" id="IPR036188">
    <property type="entry name" value="FAD/NAD-bd_sf"/>
</dbReference>
<keyword evidence="7" id="KW-0274">FAD</keyword>